<dbReference type="AlphaFoldDB" id="A0A369AN21"/>
<proteinExistence type="predicted"/>
<dbReference type="PANTHER" id="PTHR30146">
    <property type="entry name" value="LACI-RELATED TRANSCRIPTIONAL REPRESSOR"/>
    <property type="match status" value="1"/>
</dbReference>
<dbReference type="CDD" id="cd01392">
    <property type="entry name" value="HTH_LacI"/>
    <property type="match status" value="1"/>
</dbReference>
<dbReference type="SUPFAM" id="SSF47413">
    <property type="entry name" value="lambda repressor-like DNA-binding domains"/>
    <property type="match status" value="1"/>
</dbReference>
<dbReference type="Pfam" id="PF00356">
    <property type="entry name" value="LacI"/>
    <property type="match status" value="1"/>
</dbReference>
<evidence type="ECO:0000313" key="2">
    <source>
        <dbReference type="Proteomes" id="UP000288197"/>
    </source>
</evidence>
<dbReference type="CDD" id="cd06267">
    <property type="entry name" value="PBP1_LacI_sugar_binding-like"/>
    <property type="match status" value="1"/>
</dbReference>
<dbReference type="SMART" id="SM00354">
    <property type="entry name" value="HTH_LACI"/>
    <property type="match status" value="1"/>
</dbReference>
<keyword evidence="2" id="KW-1185">Reference proteome</keyword>
<dbReference type="EMBL" id="NGJX01000015">
    <property type="protein sequence ID" value="RST99418.1"/>
    <property type="molecule type" value="Genomic_DNA"/>
</dbReference>
<dbReference type="InterPro" id="IPR010982">
    <property type="entry name" value="Lambda_DNA-bd_dom_sf"/>
</dbReference>
<dbReference type="PROSITE" id="PS50932">
    <property type="entry name" value="HTH_LACI_2"/>
    <property type="match status" value="1"/>
</dbReference>
<dbReference type="GeneID" id="63147422"/>
<gene>
    <name evidence="1" type="ORF">CBF32_11785</name>
</gene>
<dbReference type="Gene3D" id="3.40.50.2300">
    <property type="match status" value="2"/>
</dbReference>
<dbReference type="InterPro" id="IPR028082">
    <property type="entry name" value="Peripla_BP_I"/>
</dbReference>
<evidence type="ECO:0000313" key="1">
    <source>
        <dbReference type="EMBL" id="RST99418.1"/>
    </source>
</evidence>
<dbReference type="SUPFAM" id="SSF53822">
    <property type="entry name" value="Periplasmic binding protein-like I"/>
    <property type="match status" value="1"/>
</dbReference>
<dbReference type="GO" id="GO:0000976">
    <property type="term" value="F:transcription cis-regulatory region binding"/>
    <property type="evidence" value="ECO:0007669"/>
    <property type="project" value="TreeGrafter"/>
</dbReference>
<sequence>MVSIKDISKKTGYAVTTVSRALNNHSDVNENTKAIIKQAAEEMGYVPNLIAKNLVSGSSKTIGFITNKLDKDSLLDNFAVRVFLGMFEVEHSYEIILIHYDSRYFSSKSFDEIMRERQLDGAVVQGFDEADIFVKQAFESEYPTIFVDIGFENKTTSYVSSDLSKALQLGMDVIDKSGFTDVSILVGKEASFITKSWLEVINAYRQKETRKNIQLLDGHYSEELAFQVVDQQLQKNKPSEVYFCLSDLMAMGVYRALEKNRLSVPNDVSVLGYDDIIVSRYLTPKLSTIAQNWEKVGQTSVTQLIRLIEKKEVKPQLLDVELMMRESFREKA</sequence>
<organism evidence="1 2">
    <name type="scientific">Vagococcus fluvialis</name>
    <dbReference type="NCBI Taxonomy" id="2738"/>
    <lineage>
        <taxon>Bacteria</taxon>
        <taxon>Bacillati</taxon>
        <taxon>Bacillota</taxon>
        <taxon>Bacilli</taxon>
        <taxon>Lactobacillales</taxon>
        <taxon>Enterococcaceae</taxon>
        <taxon>Vagococcus</taxon>
    </lineage>
</organism>
<dbReference type="Proteomes" id="UP000288197">
    <property type="component" value="Unassembled WGS sequence"/>
</dbReference>
<protein>
    <submittedName>
        <fullName evidence="1">Uncharacterized protein</fullName>
    </submittedName>
</protein>
<dbReference type="OrthoDB" id="9775106at2"/>
<dbReference type="InterPro" id="IPR046335">
    <property type="entry name" value="LacI/GalR-like_sensor"/>
</dbReference>
<dbReference type="PANTHER" id="PTHR30146:SF109">
    <property type="entry name" value="HTH-TYPE TRANSCRIPTIONAL REGULATOR GALS"/>
    <property type="match status" value="1"/>
</dbReference>
<dbReference type="GO" id="GO:0003700">
    <property type="term" value="F:DNA-binding transcription factor activity"/>
    <property type="evidence" value="ECO:0007669"/>
    <property type="project" value="TreeGrafter"/>
</dbReference>
<accession>A0A369AN21</accession>
<name>A0A369AN21_9ENTE</name>
<dbReference type="InterPro" id="IPR000843">
    <property type="entry name" value="HTH_LacI"/>
</dbReference>
<dbReference type="Gene3D" id="1.10.260.40">
    <property type="entry name" value="lambda repressor-like DNA-binding domains"/>
    <property type="match status" value="1"/>
</dbReference>
<reference evidence="1 2" key="1">
    <citation type="submission" date="2017-05" db="EMBL/GenBank/DDBJ databases">
        <title>Vagococcus spp. assemblies.</title>
        <authorList>
            <person name="Gulvik C.A."/>
        </authorList>
    </citation>
    <scope>NUCLEOTIDE SEQUENCE [LARGE SCALE GENOMIC DNA]</scope>
    <source>
        <strain evidence="1 2">NCFB 2497</strain>
    </source>
</reference>
<dbReference type="RefSeq" id="WP_114290439.1">
    <property type="nucleotide sequence ID" value="NZ_CP081461.1"/>
</dbReference>
<comment type="caution">
    <text evidence="1">The sequence shown here is derived from an EMBL/GenBank/DDBJ whole genome shotgun (WGS) entry which is preliminary data.</text>
</comment>
<dbReference type="Pfam" id="PF13377">
    <property type="entry name" value="Peripla_BP_3"/>
    <property type="match status" value="1"/>
</dbReference>